<protein>
    <submittedName>
        <fullName evidence="1">Peptidase</fullName>
    </submittedName>
</protein>
<comment type="caution">
    <text evidence="1">The sequence shown here is derived from an EMBL/GenBank/DDBJ whole genome shotgun (WGS) entry which is preliminary data.</text>
</comment>
<reference evidence="1 2" key="1">
    <citation type="submission" date="2019-10" db="EMBL/GenBank/DDBJ databases">
        <title>Streptomyces tenebrisbrunneis sp.nov., an endogenous actinomycete isolated from of Lycium ruthenicum.</title>
        <authorList>
            <person name="Ma L."/>
        </authorList>
    </citation>
    <scope>NUCLEOTIDE SEQUENCE [LARGE SCALE GENOMIC DNA]</scope>
    <source>
        <strain evidence="1 2">TRM 66187</strain>
    </source>
</reference>
<dbReference type="InterPro" id="IPR036628">
    <property type="entry name" value="Clp_N_dom_sf"/>
</dbReference>
<keyword evidence="2" id="KW-1185">Reference proteome</keyword>
<dbReference type="Gene3D" id="1.10.1780.10">
    <property type="entry name" value="Clp, N-terminal domain"/>
    <property type="match status" value="1"/>
</dbReference>
<dbReference type="SUPFAM" id="SSF81923">
    <property type="entry name" value="Double Clp-N motif"/>
    <property type="match status" value="1"/>
</dbReference>
<dbReference type="Proteomes" id="UP000621266">
    <property type="component" value="Unassembled WGS sequence"/>
</dbReference>
<evidence type="ECO:0000313" key="2">
    <source>
        <dbReference type="Proteomes" id="UP000621266"/>
    </source>
</evidence>
<organism evidence="1 2">
    <name type="scientific">Streptomyces lycii</name>
    <dbReference type="NCBI Taxonomy" id="2654337"/>
    <lineage>
        <taxon>Bacteria</taxon>
        <taxon>Bacillati</taxon>
        <taxon>Actinomycetota</taxon>
        <taxon>Actinomycetes</taxon>
        <taxon>Kitasatosporales</taxon>
        <taxon>Streptomycetaceae</taxon>
        <taxon>Streptomyces</taxon>
    </lineage>
</organism>
<name>A0ABQ7FLU2_9ACTN</name>
<proteinExistence type="predicted"/>
<sequence>MTAAARRRAVRGGDRQTDTAHLLHSLLDLDPDVRSVLEEGAWRVDRLLGYLVQRTIGYGLRWRRTAEGSAVAPRGRPGGEPLLSPVAAAAVESAAARARARGADRADGRDLLAALAADRECRAAEVLRRSGVDTELLVRRLGGR</sequence>
<dbReference type="EMBL" id="WHPN01000285">
    <property type="protein sequence ID" value="KAF4408187.1"/>
    <property type="molecule type" value="Genomic_DNA"/>
</dbReference>
<gene>
    <name evidence="1" type="ORF">GCU69_15680</name>
</gene>
<evidence type="ECO:0000313" key="1">
    <source>
        <dbReference type="EMBL" id="KAF4408187.1"/>
    </source>
</evidence>
<accession>A0ABQ7FLU2</accession>